<evidence type="ECO:0000313" key="2">
    <source>
        <dbReference type="EMBL" id="TMW68592.1"/>
    </source>
</evidence>
<keyword evidence="3" id="KW-1185">Reference proteome</keyword>
<organism evidence="2 3">
    <name type="scientific">Pythium oligandrum</name>
    <name type="common">Mycoparasitic fungus</name>
    <dbReference type="NCBI Taxonomy" id="41045"/>
    <lineage>
        <taxon>Eukaryota</taxon>
        <taxon>Sar</taxon>
        <taxon>Stramenopiles</taxon>
        <taxon>Oomycota</taxon>
        <taxon>Peronosporomycetes</taxon>
        <taxon>Pythiales</taxon>
        <taxon>Pythiaceae</taxon>
        <taxon>Pythium</taxon>
    </lineage>
</organism>
<dbReference type="Proteomes" id="UP000794436">
    <property type="component" value="Unassembled WGS sequence"/>
</dbReference>
<dbReference type="AlphaFoldDB" id="A0A8K1CTP4"/>
<feature type="compositionally biased region" description="Low complexity" evidence="1">
    <location>
        <begin position="281"/>
        <end position="298"/>
    </location>
</feature>
<dbReference type="PANTHER" id="PTHR10285">
    <property type="entry name" value="URIDINE KINASE"/>
    <property type="match status" value="1"/>
</dbReference>
<comment type="caution">
    <text evidence="2">The sequence shown here is derived from an EMBL/GenBank/DDBJ whole genome shotgun (WGS) entry which is preliminary data.</text>
</comment>
<dbReference type="OrthoDB" id="347435at2759"/>
<dbReference type="Gene3D" id="3.40.50.300">
    <property type="entry name" value="P-loop containing nucleotide triphosphate hydrolases"/>
    <property type="match status" value="1"/>
</dbReference>
<evidence type="ECO:0000256" key="1">
    <source>
        <dbReference type="SAM" id="MobiDB-lite"/>
    </source>
</evidence>
<protein>
    <submittedName>
        <fullName evidence="2">Uncharacterized protein</fullName>
    </submittedName>
</protein>
<reference evidence="2" key="1">
    <citation type="submission" date="2019-03" db="EMBL/GenBank/DDBJ databases">
        <title>Long read genome sequence of the mycoparasitic Pythium oligandrum ATCC 38472 isolated from sugarbeet rhizosphere.</title>
        <authorList>
            <person name="Gaulin E."/>
        </authorList>
    </citation>
    <scope>NUCLEOTIDE SEQUENCE</scope>
    <source>
        <strain evidence="2">ATCC 38472_TT</strain>
    </source>
</reference>
<proteinExistence type="predicted"/>
<gene>
    <name evidence="2" type="ORF">Poli38472_006060</name>
</gene>
<evidence type="ECO:0000313" key="3">
    <source>
        <dbReference type="Proteomes" id="UP000794436"/>
    </source>
</evidence>
<dbReference type="SUPFAM" id="SSF52540">
    <property type="entry name" value="P-loop containing nucleoside triphosphate hydrolases"/>
    <property type="match status" value="1"/>
</dbReference>
<name>A0A8K1CTP4_PYTOL</name>
<dbReference type="InterPro" id="IPR027417">
    <property type="entry name" value="P-loop_NTPase"/>
</dbReference>
<sequence length="334" mass="37727">MRASWTALRAQLDAVVRRQRHVVAGDSEDVVQEKIERYFWPLYKWVEDVIEQTRQDTPAAKRCVCIGLSCVQGGGKTTMTRLLKEMFDSTGKKCAIVSLDDVYLTRAEQVALAEANPTNPLLQHRGNPGTQDMPLLMQFISECKTSSGEIASPRFDKSLHGGRGDRLPVEKWERVKGPLDVLLVEGWCMGFRALESTDGLNENLVPVNDALRDYEELYKALDALVVIRVDSLQWVYKWREEQEQHLREAQKPALSSDQVRDFVDRFMPAYETYLPDLYAAPSNASPSTPTPATQHAPSNLERIPRMVLRIDAARRPSLAHPPEILNTPTKEITG</sequence>
<feature type="region of interest" description="Disordered" evidence="1">
    <location>
        <begin position="281"/>
        <end position="300"/>
    </location>
</feature>
<dbReference type="EMBL" id="SPLM01000002">
    <property type="protein sequence ID" value="TMW68592.1"/>
    <property type="molecule type" value="Genomic_DNA"/>
</dbReference>
<accession>A0A8K1CTP4</accession>